<organism evidence="13 14">
    <name type="scientific">Isoalcanivorax beigongshangi</name>
    <dbReference type="NCBI Taxonomy" id="3238810"/>
    <lineage>
        <taxon>Bacteria</taxon>
        <taxon>Pseudomonadati</taxon>
        <taxon>Pseudomonadota</taxon>
        <taxon>Gammaproteobacteria</taxon>
        <taxon>Oceanospirillales</taxon>
        <taxon>Alcanivoracaceae</taxon>
        <taxon>Isoalcanivorax</taxon>
    </lineage>
</organism>
<reference evidence="13 14" key="1">
    <citation type="submission" date="2024-07" db="EMBL/GenBank/DDBJ databases">
        <authorList>
            <person name="Ren Q."/>
        </authorList>
    </citation>
    <scope>NUCLEOTIDE SEQUENCE [LARGE SCALE GENOMIC DNA]</scope>
    <source>
        <strain evidence="13 14">REN37</strain>
    </source>
</reference>
<evidence type="ECO:0000256" key="4">
    <source>
        <dbReference type="ARBA" id="ARBA00022475"/>
    </source>
</evidence>
<evidence type="ECO:0000313" key="14">
    <source>
        <dbReference type="Proteomes" id="UP001562065"/>
    </source>
</evidence>
<protein>
    <recommendedName>
        <fullName evidence="10">Protein TonB</fullName>
    </recommendedName>
</protein>
<feature type="domain" description="TonB C-terminal" evidence="12">
    <location>
        <begin position="173"/>
        <end position="266"/>
    </location>
</feature>
<keyword evidence="4 10" id="KW-1003">Cell membrane</keyword>
<dbReference type="PROSITE" id="PS52015">
    <property type="entry name" value="TONB_CTD"/>
    <property type="match status" value="1"/>
</dbReference>
<evidence type="ECO:0000256" key="5">
    <source>
        <dbReference type="ARBA" id="ARBA00022519"/>
    </source>
</evidence>
<keyword evidence="8 10" id="KW-1133">Transmembrane helix</keyword>
<evidence type="ECO:0000259" key="12">
    <source>
        <dbReference type="PROSITE" id="PS52015"/>
    </source>
</evidence>
<keyword evidence="6 10" id="KW-0812">Transmembrane</keyword>
<comment type="subcellular location">
    <subcellularLocation>
        <location evidence="1 10">Cell inner membrane</location>
        <topology evidence="1 10">Single-pass membrane protein</topology>
        <orientation evidence="1 10">Periplasmic side</orientation>
    </subcellularLocation>
</comment>
<evidence type="ECO:0000256" key="2">
    <source>
        <dbReference type="ARBA" id="ARBA00006555"/>
    </source>
</evidence>
<feature type="compositionally biased region" description="Basic and acidic residues" evidence="11">
    <location>
        <begin position="93"/>
        <end position="109"/>
    </location>
</feature>
<dbReference type="PANTHER" id="PTHR33446:SF2">
    <property type="entry name" value="PROTEIN TONB"/>
    <property type="match status" value="1"/>
</dbReference>
<dbReference type="InterPro" id="IPR037682">
    <property type="entry name" value="TonB_C"/>
</dbReference>
<feature type="transmembrane region" description="Helical" evidence="10">
    <location>
        <begin position="20"/>
        <end position="40"/>
    </location>
</feature>
<dbReference type="NCBIfam" id="TIGR01352">
    <property type="entry name" value="tonB_Cterm"/>
    <property type="match status" value="1"/>
</dbReference>
<evidence type="ECO:0000313" key="13">
    <source>
        <dbReference type="EMBL" id="MEY1662255.1"/>
    </source>
</evidence>
<dbReference type="RefSeq" id="WP_369455491.1">
    <property type="nucleotide sequence ID" value="NZ_JBGCUO010000001.1"/>
</dbReference>
<evidence type="ECO:0000256" key="7">
    <source>
        <dbReference type="ARBA" id="ARBA00022927"/>
    </source>
</evidence>
<evidence type="ECO:0000256" key="1">
    <source>
        <dbReference type="ARBA" id="ARBA00004383"/>
    </source>
</evidence>
<dbReference type="Gene3D" id="3.30.1150.10">
    <property type="match status" value="1"/>
</dbReference>
<dbReference type="EMBL" id="JBGCUO010000001">
    <property type="protein sequence ID" value="MEY1662255.1"/>
    <property type="molecule type" value="Genomic_DNA"/>
</dbReference>
<evidence type="ECO:0000256" key="11">
    <source>
        <dbReference type="SAM" id="MobiDB-lite"/>
    </source>
</evidence>
<comment type="caution">
    <text evidence="13">The sequence shown here is derived from an EMBL/GenBank/DDBJ whole genome shotgun (WGS) entry which is preliminary data.</text>
</comment>
<keyword evidence="5 10" id="KW-0997">Cell inner membrane</keyword>
<dbReference type="InterPro" id="IPR003538">
    <property type="entry name" value="TonB"/>
</dbReference>
<sequence>MTPLAGGPAGVRPRRDGWRWGLAVVLALVLHGAVALTAIWKAPTPTPPPAAAPMVVELAMLAAPQVQPQEEQKPEPLPEPEPEPEPVVEEPPVVEKPEVVLPKPPEKPKPPRPPRPEPPPEPQPEPEPEEPKEEPAPQEQVAANSSDAPAEAEQMQAPTVGVSAAQSADIRQRWEALLTAHVDRFKRYPRQAQMMRMEGVPQVLFTIDRDGNVLDVSISNSSGQRVLDAEALAMIKRAQPLPKPPKEVEGNPIRLSLPIEFSLRNR</sequence>
<keyword evidence="3 10" id="KW-0813">Transport</keyword>
<dbReference type="InterPro" id="IPR006260">
    <property type="entry name" value="TonB/TolA_C"/>
</dbReference>
<keyword evidence="10" id="KW-0735">Signal-anchor</keyword>
<dbReference type="InterPro" id="IPR051045">
    <property type="entry name" value="TonB-dependent_transducer"/>
</dbReference>
<keyword evidence="14" id="KW-1185">Reference proteome</keyword>
<evidence type="ECO:0000256" key="3">
    <source>
        <dbReference type="ARBA" id="ARBA00022448"/>
    </source>
</evidence>
<evidence type="ECO:0000256" key="6">
    <source>
        <dbReference type="ARBA" id="ARBA00022692"/>
    </source>
</evidence>
<evidence type="ECO:0000256" key="9">
    <source>
        <dbReference type="ARBA" id="ARBA00023136"/>
    </source>
</evidence>
<dbReference type="PRINTS" id="PR01374">
    <property type="entry name" value="TONBPROTEIN"/>
</dbReference>
<keyword evidence="9 10" id="KW-0472">Membrane</keyword>
<accession>A0ABV4AHF4</accession>
<evidence type="ECO:0000256" key="10">
    <source>
        <dbReference type="RuleBase" id="RU362123"/>
    </source>
</evidence>
<dbReference type="Pfam" id="PF03544">
    <property type="entry name" value="TonB_C"/>
    <property type="match status" value="1"/>
</dbReference>
<dbReference type="Proteomes" id="UP001562065">
    <property type="component" value="Unassembled WGS sequence"/>
</dbReference>
<feature type="region of interest" description="Disordered" evidence="11">
    <location>
        <begin position="62"/>
        <end position="164"/>
    </location>
</feature>
<gene>
    <name evidence="13" type="ORF">AB5I84_08860</name>
</gene>
<name>A0ABV4AHF4_9GAMM</name>
<comment type="function">
    <text evidence="10">Interacts with outer membrane receptor proteins that carry out high-affinity binding and energy dependent uptake into the periplasmic space of specific substrates. It could act to transduce energy from the cytoplasmic membrane to specific energy-requiring processes in the outer membrane, resulting in the release into the periplasm of ligands bound by these outer membrane proteins.</text>
</comment>
<dbReference type="PANTHER" id="PTHR33446">
    <property type="entry name" value="PROTEIN TONB-RELATED"/>
    <property type="match status" value="1"/>
</dbReference>
<keyword evidence="7 10" id="KW-0653">Protein transport</keyword>
<comment type="similarity">
    <text evidence="2 10">Belongs to the TonB family.</text>
</comment>
<feature type="compositionally biased region" description="Acidic residues" evidence="11">
    <location>
        <begin position="78"/>
        <end position="88"/>
    </location>
</feature>
<evidence type="ECO:0000256" key="8">
    <source>
        <dbReference type="ARBA" id="ARBA00022989"/>
    </source>
</evidence>
<feature type="compositionally biased region" description="Pro residues" evidence="11">
    <location>
        <begin position="111"/>
        <end position="123"/>
    </location>
</feature>
<proteinExistence type="inferred from homology"/>
<dbReference type="SUPFAM" id="SSF74653">
    <property type="entry name" value="TolA/TonB C-terminal domain"/>
    <property type="match status" value="1"/>
</dbReference>